<keyword evidence="4 7" id="KW-0964">Secreted</keyword>
<evidence type="ECO:0000256" key="5">
    <source>
        <dbReference type="ARBA" id="ARBA00022729"/>
    </source>
</evidence>
<dbReference type="Pfam" id="PF17181">
    <property type="entry name" value="EPF"/>
    <property type="match status" value="1"/>
</dbReference>
<evidence type="ECO:0000256" key="8">
    <source>
        <dbReference type="SAM" id="MobiDB-lite"/>
    </source>
</evidence>
<comment type="subcellular location">
    <subcellularLocation>
        <location evidence="1 7">Secreted</location>
    </subcellularLocation>
</comment>
<dbReference type="InterPro" id="IPR039455">
    <property type="entry name" value="EPFL"/>
</dbReference>
<comment type="similarity">
    <text evidence="2 7">Belongs to the plant cysteine rich small secretory peptide family. Epidermal patterning factor subfamily.</text>
</comment>
<dbReference type="PANTHER" id="PTHR33109:SF4">
    <property type="entry name" value="EPIDERMAL PATTERNING FACTOR-LIKE PROTEIN 6"/>
    <property type="match status" value="1"/>
</dbReference>
<feature type="chain" id="PRO_5043086303" description="Epidermal patterning factor-like protein" evidence="7">
    <location>
        <begin position="25"/>
        <end position="114"/>
    </location>
</feature>
<dbReference type="Proteomes" id="UP000685013">
    <property type="component" value="Chromosome 13"/>
</dbReference>
<name>A0AAV6MKA9_9ROSI</name>
<dbReference type="GO" id="GO:0010052">
    <property type="term" value="P:guard cell differentiation"/>
    <property type="evidence" value="ECO:0007669"/>
    <property type="project" value="UniProtKB-UniRule"/>
</dbReference>
<sequence>MKFNRINEPKPIFFFLFFIIFILSSDNTRRCSSAESGSGHAHTQPISNLEDQELTLSRRGLSRLGSSPPNCDSKCGSCTPCTTVLVSVPPGPSGVGDDFPKVWRCKCGNKLYMP</sequence>
<dbReference type="EMBL" id="JAGKQH010000013">
    <property type="protein sequence ID" value="KAG6583319.1"/>
    <property type="molecule type" value="Genomic_DNA"/>
</dbReference>
<protein>
    <recommendedName>
        <fullName evidence="7">Epidermal patterning factor-like protein</fullName>
    </recommendedName>
</protein>
<feature type="signal peptide" evidence="7">
    <location>
        <begin position="1"/>
        <end position="24"/>
    </location>
</feature>
<accession>A0AAV6MKA9</accession>
<gene>
    <name evidence="9" type="primary">EPFL6</name>
    <name evidence="9" type="ORF">SDJN03_19251</name>
</gene>
<keyword evidence="10" id="KW-1185">Reference proteome</keyword>
<evidence type="ECO:0000256" key="1">
    <source>
        <dbReference type="ARBA" id="ARBA00004613"/>
    </source>
</evidence>
<proteinExistence type="inferred from homology"/>
<evidence type="ECO:0000256" key="6">
    <source>
        <dbReference type="ARBA" id="ARBA00023157"/>
    </source>
</evidence>
<comment type="function">
    <text evidence="7">Controls stomatal patterning.</text>
</comment>
<evidence type="ECO:0000256" key="4">
    <source>
        <dbReference type="ARBA" id="ARBA00022525"/>
    </source>
</evidence>
<comment type="caution">
    <text evidence="9">The sequence shown here is derived from an EMBL/GenBank/DDBJ whole genome shotgun (WGS) entry which is preliminary data.</text>
</comment>
<feature type="non-terminal residue" evidence="9">
    <location>
        <position position="1"/>
    </location>
</feature>
<dbReference type="AlphaFoldDB" id="A0AAV6MKA9"/>
<reference evidence="9 10" key="1">
    <citation type="journal article" date="2021" name="Hortic Res">
        <title>The domestication of Cucurbita argyrosperma as revealed by the genome of its wild relative.</title>
        <authorList>
            <person name="Barrera-Redondo J."/>
            <person name="Sanchez-de la Vega G."/>
            <person name="Aguirre-Liguori J.A."/>
            <person name="Castellanos-Morales G."/>
            <person name="Gutierrez-Guerrero Y.T."/>
            <person name="Aguirre-Dugua X."/>
            <person name="Aguirre-Planter E."/>
            <person name="Tenaillon M.I."/>
            <person name="Lira-Saade R."/>
            <person name="Eguiarte L.E."/>
        </authorList>
    </citation>
    <scope>NUCLEOTIDE SEQUENCE [LARGE SCALE GENOMIC DNA]</scope>
    <source>
        <strain evidence="9">JBR-2021</strain>
    </source>
</reference>
<keyword evidence="6" id="KW-1015">Disulfide bond</keyword>
<feature type="region of interest" description="Disordered" evidence="8">
    <location>
        <begin position="31"/>
        <end position="51"/>
    </location>
</feature>
<evidence type="ECO:0000256" key="3">
    <source>
        <dbReference type="ARBA" id="ARBA00022473"/>
    </source>
</evidence>
<keyword evidence="5 7" id="KW-0732">Signal</keyword>
<evidence type="ECO:0000256" key="7">
    <source>
        <dbReference type="RuleBase" id="RU367102"/>
    </source>
</evidence>
<evidence type="ECO:0000313" key="10">
    <source>
        <dbReference type="Proteomes" id="UP000685013"/>
    </source>
</evidence>
<keyword evidence="3 7" id="KW-0217">Developmental protein</keyword>
<dbReference type="GO" id="GO:0005576">
    <property type="term" value="C:extracellular region"/>
    <property type="evidence" value="ECO:0007669"/>
    <property type="project" value="UniProtKB-SubCell"/>
</dbReference>
<dbReference type="PANTHER" id="PTHR33109">
    <property type="entry name" value="EPIDERMAL PATTERNING FACTOR-LIKE PROTEIN 4"/>
    <property type="match status" value="1"/>
</dbReference>
<evidence type="ECO:0000256" key="2">
    <source>
        <dbReference type="ARBA" id="ARBA00008127"/>
    </source>
</evidence>
<evidence type="ECO:0000313" key="9">
    <source>
        <dbReference type="EMBL" id="KAG6583319.1"/>
    </source>
</evidence>
<organism evidence="9 10">
    <name type="scientific">Cucurbita argyrosperma subsp. sororia</name>
    <dbReference type="NCBI Taxonomy" id="37648"/>
    <lineage>
        <taxon>Eukaryota</taxon>
        <taxon>Viridiplantae</taxon>
        <taxon>Streptophyta</taxon>
        <taxon>Embryophyta</taxon>
        <taxon>Tracheophyta</taxon>
        <taxon>Spermatophyta</taxon>
        <taxon>Magnoliopsida</taxon>
        <taxon>eudicotyledons</taxon>
        <taxon>Gunneridae</taxon>
        <taxon>Pentapetalae</taxon>
        <taxon>rosids</taxon>
        <taxon>fabids</taxon>
        <taxon>Cucurbitales</taxon>
        <taxon>Cucurbitaceae</taxon>
        <taxon>Cucurbiteae</taxon>
        <taxon>Cucurbita</taxon>
    </lineage>
</organism>